<reference evidence="6" key="2">
    <citation type="submission" date="2023-06" db="EMBL/GenBank/DDBJ databases">
        <authorList>
            <consortium name="Lawrence Berkeley National Laboratory"/>
            <person name="Mondo S.J."/>
            <person name="Hensen N."/>
            <person name="Bonometti L."/>
            <person name="Westerberg I."/>
            <person name="Brannstrom I.O."/>
            <person name="Guillou S."/>
            <person name="Cros-Aarteil S."/>
            <person name="Calhoun S."/>
            <person name="Haridas S."/>
            <person name="Kuo A."/>
            <person name="Pangilinan J."/>
            <person name="Riley R."/>
            <person name="Labutti K."/>
            <person name="Andreopoulos B."/>
            <person name="Lipzen A."/>
            <person name="Chen C."/>
            <person name="Yanf M."/>
            <person name="Daum C."/>
            <person name="Ng V."/>
            <person name="Clum A."/>
            <person name="Steindorff A."/>
            <person name="Ohm R."/>
            <person name="Martin F."/>
            <person name="Silar P."/>
            <person name="Natvig D."/>
            <person name="Lalanne C."/>
            <person name="Gautier V."/>
            <person name="Ament-Velasquez S.L."/>
            <person name="Kruys A."/>
            <person name="Hutchinson M.I."/>
            <person name="Powell A.J."/>
            <person name="Barry K."/>
            <person name="Miller A.N."/>
            <person name="Grigoriev I.V."/>
            <person name="Debuchy R."/>
            <person name="Gladieux P."/>
            <person name="Thoren M.H."/>
            <person name="Johannesson H."/>
        </authorList>
    </citation>
    <scope>NUCLEOTIDE SEQUENCE</scope>
    <source>
        <strain evidence="6">CBS 333.67</strain>
    </source>
</reference>
<evidence type="ECO:0000313" key="6">
    <source>
        <dbReference type="EMBL" id="KAK3305868.1"/>
    </source>
</evidence>
<keyword evidence="4 5" id="KW-0472">Membrane</keyword>
<dbReference type="EMBL" id="JAUDZG010000004">
    <property type="protein sequence ID" value="KAK3305868.1"/>
    <property type="molecule type" value="Genomic_DNA"/>
</dbReference>
<organism evidence="6 7">
    <name type="scientific">Chaetomium strumarium</name>
    <dbReference type="NCBI Taxonomy" id="1170767"/>
    <lineage>
        <taxon>Eukaryota</taxon>
        <taxon>Fungi</taxon>
        <taxon>Dikarya</taxon>
        <taxon>Ascomycota</taxon>
        <taxon>Pezizomycotina</taxon>
        <taxon>Sordariomycetes</taxon>
        <taxon>Sordariomycetidae</taxon>
        <taxon>Sordariales</taxon>
        <taxon>Chaetomiaceae</taxon>
        <taxon>Chaetomium</taxon>
    </lineage>
</organism>
<comment type="subcellular location">
    <subcellularLocation>
        <location evidence="1">Membrane</location>
        <topology evidence="1">Multi-pass membrane protein</topology>
    </subcellularLocation>
</comment>
<dbReference type="SUPFAM" id="SSF144083">
    <property type="entry name" value="Magnesium transport protein CorA, transmembrane region"/>
    <property type="match status" value="1"/>
</dbReference>
<sequence length="226" mass="25476">MTGHAPTSEQDPRQSTVGSYAQYIEALLSGSSLEGTDWYKDCEELKNFLTSYFNDKAHQDPGVKQALESMVSRYGQYTRVLEIAEARLRDQIDMISSGKSNEMAERSIQESKRAILLTVLAFIFLPVSLASSIYGMNVQQINASGLDIRAFVITAIVLLLVTVLLWAGASAVVAYRNHRIEKWQSRKRDDPYSAERSRRDNILLIGSRKDDPRISRKVVEKLTSVR</sequence>
<feature type="transmembrane region" description="Helical" evidence="5">
    <location>
        <begin position="114"/>
        <end position="136"/>
    </location>
</feature>
<keyword evidence="7" id="KW-1185">Reference proteome</keyword>
<dbReference type="AlphaFoldDB" id="A0AAJ0M1X3"/>
<proteinExistence type="predicted"/>
<evidence type="ECO:0000256" key="5">
    <source>
        <dbReference type="SAM" id="Phobius"/>
    </source>
</evidence>
<evidence type="ECO:0000256" key="1">
    <source>
        <dbReference type="ARBA" id="ARBA00004141"/>
    </source>
</evidence>
<dbReference type="InterPro" id="IPR045863">
    <property type="entry name" value="CorA_TM1_TM2"/>
</dbReference>
<dbReference type="Pfam" id="PF01544">
    <property type="entry name" value="CorA"/>
    <property type="match status" value="1"/>
</dbReference>
<dbReference type="RefSeq" id="XP_062721648.1">
    <property type="nucleotide sequence ID" value="XM_062866986.1"/>
</dbReference>
<evidence type="ECO:0000256" key="2">
    <source>
        <dbReference type="ARBA" id="ARBA00022692"/>
    </source>
</evidence>
<dbReference type="GO" id="GO:0016020">
    <property type="term" value="C:membrane"/>
    <property type="evidence" value="ECO:0007669"/>
    <property type="project" value="UniProtKB-SubCell"/>
</dbReference>
<feature type="transmembrane region" description="Helical" evidence="5">
    <location>
        <begin position="148"/>
        <end position="175"/>
    </location>
</feature>
<reference evidence="6" key="1">
    <citation type="journal article" date="2023" name="Mol. Phylogenet. Evol.">
        <title>Genome-scale phylogeny and comparative genomics of the fungal order Sordariales.</title>
        <authorList>
            <person name="Hensen N."/>
            <person name="Bonometti L."/>
            <person name="Westerberg I."/>
            <person name="Brannstrom I.O."/>
            <person name="Guillou S."/>
            <person name="Cros-Aarteil S."/>
            <person name="Calhoun S."/>
            <person name="Haridas S."/>
            <person name="Kuo A."/>
            <person name="Mondo S."/>
            <person name="Pangilinan J."/>
            <person name="Riley R."/>
            <person name="LaButti K."/>
            <person name="Andreopoulos B."/>
            <person name="Lipzen A."/>
            <person name="Chen C."/>
            <person name="Yan M."/>
            <person name="Daum C."/>
            <person name="Ng V."/>
            <person name="Clum A."/>
            <person name="Steindorff A."/>
            <person name="Ohm R.A."/>
            <person name="Martin F."/>
            <person name="Silar P."/>
            <person name="Natvig D.O."/>
            <person name="Lalanne C."/>
            <person name="Gautier V."/>
            <person name="Ament-Velasquez S.L."/>
            <person name="Kruys A."/>
            <person name="Hutchinson M.I."/>
            <person name="Powell A.J."/>
            <person name="Barry K."/>
            <person name="Miller A.N."/>
            <person name="Grigoriev I.V."/>
            <person name="Debuchy R."/>
            <person name="Gladieux P."/>
            <person name="Hiltunen Thoren M."/>
            <person name="Johannesson H."/>
        </authorList>
    </citation>
    <scope>NUCLEOTIDE SEQUENCE</scope>
    <source>
        <strain evidence="6">CBS 333.67</strain>
    </source>
</reference>
<gene>
    <name evidence="6" type="ORF">B0T15DRAFT_494004</name>
</gene>
<name>A0AAJ0M1X3_9PEZI</name>
<dbReference type="Proteomes" id="UP001273166">
    <property type="component" value="Unassembled WGS sequence"/>
</dbReference>
<keyword evidence="2 5" id="KW-0812">Transmembrane</keyword>
<dbReference type="GO" id="GO:0046873">
    <property type="term" value="F:metal ion transmembrane transporter activity"/>
    <property type="evidence" value="ECO:0007669"/>
    <property type="project" value="InterPro"/>
</dbReference>
<evidence type="ECO:0000313" key="7">
    <source>
        <dbReference type="Proteomes" id="UP001273166"/>
    </source>
</evidence>
<dbReference type="Gene3D" id="1.20.58.340">
    <property type="entry name" value="Magnesium transport protein CorA, transmembrane region"/>
    <property type="match status" value="1"/>
</dbReference>
<keyword evidence="3 5" id="KW-1133">Transmembrane helix</keyword>
<evidence type="ECO:0000256" key="3">
    <source>
        <dbReference type="ARBA" id="ARBA00022989"/>
    </source>
</evidence>
<dbReference type="InterPro" id="IPR002523">
    <property type="entry name" value="MgTranspt_CorA/ZnTranspt_ZntB"/>
</dbReference>
<accession>A0AAJ0M1X3</accession>
<dbReference type="GeneID" id="87885815"/>
<comment type="caution">
    <text evidence="6">The sequence shown here is derived from an EMBL/GenBank/DDBJ whole genome shotgun (WGS) entry which is preliminary data.</text>
</comment>
<protein>
    <submittedName>
        <fullName evidence="6">Uncharacterized protein</fullName>
    </submittedName>
</protein>
<evidence type="ECO:0000256" key="4">
    <source>
        <dbReference type="ARBA" id="ARBA00023136"/>
    </source>
</evidence>